<dbReference type="GO" id="GO:0006750">
    <property type="term" value="P:glutathione biosynthetic process"/>
    <property type="evidence" value="ECO:0007669"/>
    <property type="project" value="UniProtKB-UniPathway"/>
</dbReference>
<accession>A0A7R9QHF3</accession>
<keyword evidence="11" id="KW-1185">Reference proteome</keyword>
<comment type="subunit">
    <text evidence="3">Heterodimer of a catalytic heavy chain and a regulatory light chain.</text>
</comment>
<evidence type="ECO:0000256" key="4">
    <source>
        <dbReference type="ARBA" id="ARBA00022684"/>
    </source>
</evidence>
<dbReference type="Proteomes" id="UP000728032">
    <property type="component" value="Unassembled WGS sequence"/>
</dbReference>
<evidence type="ECO:0000259" key="9">
    <source>
        <dbReference type="Pfam" id="PF00248"/>
    </source>
</evidence>
<dbReference type="Pfam" id="PF00248">
    <property type="entry name" value="Aldo_ket_red"/>
    <property type="match status" value="1"/>
</dbReference>
<dbReference type="AlphaFoldDB" id="A0A7R9QHF3"/>
<name>A0A7R9QHF3_9ACAR</name>
<organism evidence="10">
    <name type="scientific">Oppiella nova</name>
    <dbReference type="NCBI Taxonomy" id="334625"/>
    <lineage>
        <taxon>Eukaryota</taxon>
        <taxon>Metazoa</taxon>
        <taxon>Ecdysozoa</taxon>
        <taxon>Arthropoda</taxon>
        <taxon>Chelicerata</taxon>
        <taxon>Arachnida</taxon>
        <taxon>Acari</taxon>
        <taxon>Acariformes</taxon>
        <taxon>Sarcoptiformes</taxon>
        <taxon>Oribatida</taxon>
        <taxon>Brachypylina</taxon>
        <taxon>Oppioidea</taxon>
        <taxon>Oppiidae</taxon>
        <taxon>Oppiella</taxon>
    </lineage>
</organism>
<protein>
    <recommendedName>
        <fullName evidence="7">GCS light chain</fullName>
    </recommendedName>
    <alternativeName>
        <fullName evidence="5">Gamma-ECS regulatory subunit</fullName>
    </alternativeName>
    <alternativeName>
        <fullName evidence="8">Gamma-glutamylcysteine synthetase regulatory subunit</fullName>
    </alternativeName>
    <alternativeName>
        <fullName evidence="6">Glutamate--cysteine ligase modifier subunit</fullName>
    </alternativeName>
</protein>
<dbReference type="InterPro" id="IPR036812">
    <property type="entry name" value="NAD(P)_OxRdtase_dom_sf"/>
</dbReference>
<gene>
    <name evidence="10" type="ORF">ONB1V03_LOCUS4608</name>
</gene>
<evidence type="ECO:0000256" key="7">
    <source>
        <dbReference type="ARBA" id="ARBA00031732"/>
    </source>
</evidence>
<evidence type="ECO:0000313" key="11">
    <source>
        <dbReference type="Proteomes" id="UP000728032"/>
    </source>
</evidence>
<evidence type="ECO:0000256" key="2">
    <source>
        <dbReference type="ARBA" id="ARBA00008612"/>
    </source>
</evidence>
<dbReference type="GO" id="GO:0035226">
    <property type="term" value="F:glutamate-cysteine ligase catalytic subunit binding"/>
    <property type="evidence" value="ECO:0007669"/>
    <property type="project" value="InterPro"/>
</dbReference>
<comment type="similarity">
    <text evidence="2">Belongs to the aldo/keto reductase family. Glutamate--cysteine ligase light chain subfamily.</text>
</comment>
<dbReference type="GO" id="GO:0030234">
    <property type="term" value="F:enzyme regulator activity"/>
    <property type="evidence" value="ECO:0007669"/>
    <property type="project" value="TreeGrafter"/>
</dbReference>
<reference evidence="10" key="1">
    <citation type="submission" date="2020-11" db="EMBL/GenBank/DDBJ databases">
        <authorList>
            <person name="Tran Van P."/>
        </authorList>
    </citation>
    <scope>NUCLEOTIDE SEQUENCE</scope>
</reference>
<dbReference type="PANTHER" id="PTHR13295:SF4">
    <property type="entry name" value="GLUTAMATE--CYSTEINE LIGASE REGULATORY SUBUNIT"/>
    <property type="match status" value="1"/>
</dbReference>
<dbReference type="UniPathway" id="UPA00142">
    <property type="reaction ID" value="UER00209"/>
</dbReference>
<dbReference type="OrthoDB" id="5596051at2759"/>
<sequence length="271" mass="30455">METQKNTQSLPSSVSSVFIDTGNLLALQDIKRKLSILPNEEFADGITRMVSQWEPNGELKTDPSVAFVCDNTSPAMAASERQTFRITVKLFLFDESFCGADCPTLRNAVDIVLKRLAVESIDSMIISLPIRPQKLSLDDMKPFWECAETYVRDGRAVQLGVSDLDTSQLEALYEWAPTSKPTTNHVNLEACCVIPEEMSAYAKRNNIQLLTHNDPRDFLPESRFHEIMSPLVADSKQWKRVWIARYSIIVAGKGILQTKGYILSAKKLPQN</sequence>
<feature type="domain" description="NADP-dependent oxidoreductase" evidence="9">
    <location>
        <begin position="79"/>
        <end position="211"/>
    </location>
</feature>
<comment type="pathway">
    <text evidence="1">Sulfur metabolism; glutathione biosynthesis; glutathione from L-cysteine and L-glutamate: step 1/2.</text>
</comment>
<evidence type="ECO:0000256" key="1">
    <source>
        <dbReference type="ARBA" id="ARBA00005006"/>
    </source>
</evidence>
<dbReference type="EMBL" id="OC916456">
    <property type="protein sequence ID" value="CAD7644333.1"/>
    <property type="molecule type" value="Genomic_DNA"/>
</dbReference>
<dbReference type="InterPro" id="IPR023210">
    <property type="entry name" value="NADP_OxRdtase_dom"/>
</dbReference>
<dbReference type="SUPFAM" id="SSF51430">
    <property type="entry name" value="NAD(P)-linked oxidoreductase"/>
    <property type="match status" value="1"/>
</dbReference>
<dbReference type="InterPro" id="IPR032963">
    <property type="entry name" value="Gclm"/>
</dbReference>
<evidence type="ECO:0000313" key="10">
    <source>
        <dbReference type="EMBL" id="CAD7644333.1"/>
    </source>
</evidence>
<evidence type="ECO:0000256" key="5">
    <source>
        <dbReference type="ARBA" id="ARBA00030406"/>
    </source>
</evidence>
<proteinExistence type="inferred from homology"/>
<dbReference type="GO" id="GO:0017109">
    <property type="term" value="C:glutamate-cysteine ligase complex"/>
    <property type="evidence" value="ECO:0007669"/>
    <property type="project" value="TreeGrafter"/>
</dbReference>
<dbReference type="PANTHER" id="PTHR13295">
    <property type="entry name" value="GLUTAMATE CYSTEINE LIGASE REGULATORY SUBUNIT"/>
    <property type="match status" value="1"/>
</dbReference>
<dbReference type="EMBL" id="CAJPVJ010001631">
    <property type="protein sequence ID" value="CAG2165062.1"/>
    <property type="molecule type" value="Genomic_DNA"/>
</dbReference>
<evidence type="ECO:0000256" key="6">
    <source>
        <dbReference type="ARBA" id="ARBA00031154"/>
    </source>
</evidence>
<dbReference type="Gene3D" id="3.20.20.100">
    <property type="entry name" value="NADP-dependent oxidoreductase domain"/>
    <property type="match status" value="1"/>
</dbReference>
<keyword evidence="4" id="KW-0317">Glutathione biosynthesis</keyword>
<evidence type="ECO:0000256" key="8">
    <source>
        <dbReference type="ARBA" id="ARBA00032926"/>
    </source>
</evidence>
<evidence type="ECO:0000256" key="3">
    <source>
        <dbReference type="ARBA" id="ARBA00011532"/>
    </source>
</evidence>